<dbReference type="eggNOG" id="ENOG502TIVS">
    <property type="taxonomic scope" value="Eukaryota"/>
</dbReference>
<dbReference type="Proteomes" id="UP000095282">
    <property type="component" value="Unplaced"/>
</dbReference>
<keyword evidence="1" id="KW-1185">Reference proteome</keyword>
<reference evidence="2" key="1">
    <citation type="submission" date="2016-11" db="UniProtKB">
        <authorList>
            <consortium name="WormBaseParasite"/>
        </authorList>
    </citation>
    <scope>IDENTIFICATION</scope>
</reference>
<name>A0A1I7TBI3_9PELO</name>
<evidence type="ECO:0000313" key="2">
    <source>
        <dbReference type="WBParaSite" id="Csp11.Scaffold572.g4320.t1"/>
    </source>
</evidence>
<evidence type="ECO:0000313" key="1">
    <source>
        <dbReference type="Proteomes" id="UP000095282"/>
    </source>
</evidence>
<proteinExistence type="predicted"/>
<organism evidence="1 2">
    <name type="scientific">Caenorhabditis tropicalis</name>
    <dbReference type="NCBI Taxonomy" id="1561998"/>
    <lineage>
        <taxon>Eukaryota</taxon>
        <taxon>Metazoa</taxon>
        <taxon>Ecdysozoa</taxon>
        <taxon>Nematoda</taxon>
        <taxon>Chromadorea</taxon>
        <taxon>Rhabditida</taxon>
        <taxon>Rhabditina</taxon>
        <taxon>Rhabditomorpha</taxon>
        <taxon>Rhabditoidea</taxon>
        <taxon>Rhabditidae</taxon>
        <taxon>Peloderinae</taxon>
        <taxon>Caenorhabditis</taxon>
    </lineage>
</organism>
<dbReference type="AlphaFoldDB" id="A0A1I7TBI3"/>
<sequence>MSFHTEQDGPAETWHMNAATAYAAEGKYVDAYNRLFGAANGRLQKFFMTIGARIHHDHVRDYGLNTIYDETLRMDLSYDGRESLAAVLERGWESAKRHYHYSHLENDPTKPRLDCPEEWRKNYENVENYLKAMDMVSENQQLKENILQSLITDIPANIKYLRETWEEEYEFKKYTINHHFTKIYPDSYYNVNY</sequence>
<accession>A0A1I7TBI3</accession>
<dbReference type="WBParaSite" id="Csp11.Scaffold572.g4320.t1">
    <property type="protein sequence ID" value="Csp11.Scaffold572.g4320.t1"/>
    <property type="gene ID" value="Csp11.Scaffold572.g4320"/>
</dbReference>
<protein>
    <submittedName>
        <fullName evidence="2">Superoxide dismutase</fullName>
    </submittedName>
</protein>